<keyword evidence="2" id="KW-1185">Reference proteome</keyword>
<dbReference type="PATRIC" id="fig|1231392.3.peg.591"/>
<dbReference type="Pfam" id="PF07350">
    <property type="entry name" value="Gig2-like"/>
    <property type="match status" value="1"/>
</dbReference>
<comment type="caution">
    <text evidence="1">The sequence shown here is derived from an EMBL/GenBank/DDBJ whole genome shotgun (WGS) entry which is preliminary data.</text>
</comment>
<dbReference type="Gene3D" id="2.60.120.330">
    <property type="entry name" value="B-lactam Antibiotic, Isopenicillin N Synthase, Chain"/>
    <property type="match status" value="1"/>
</dbReference>
<dbReference type="eggNOG" id="ENOG502Z7SR">
    <property type="taxonomic scope" value="Bacteria"/>
</dbReference>
<reference evidence="1 2" key="1">
    <citation type="journal article" date="2012" name="J. Bacteriol.">
        <title>Draft Genome Sequence of Oceaniovalibus guishaninsula JLT2003T.</title>
        <authorList>
            <person name="Tang K."/>
            <person name="Liu K."/>
            <person name="Jiao N."/>
        </authorList>
    </citation>
    <scope>NUCLEOTIDE SEQUENCE [LARGE SCALE GENOMIC DNA]</scope>
    <source>
        <strain evidence="1 2">JLT2003</strain>
    </source>
</reference>
<dbReference type="OrthoDB" id="5620327at2"/>
<dbReference type="SUPFAM" id="SSF51197">
    <property type="entry name" value="Clavaminate synthase-like"/>
    <property type="match status" value="1"/>
</dbReference>
<proteinExistence type="predicted"/>
<dbReference type="InterPro" id="IPR027443">
    <property type="entry name" value="IPNS-like_sf"/>
</dbReference>
<name>K2HS07_9RHOB</name>
<accession>K2HS07</accession>
<gene>
    <name evidence="1" type="ORF">OCGS_0589</name>
</gene>
<organism evidence="1 2">
    <name type="scientific">Oceaniovalibus guishaninsula JLT2003</name>
    <dbReference type="NCBI Taxonomy" id="1231392"/>
    <lineage>
        <taxon>Bacteria</taxon>
        <taxon>Pseudomonadati</taxon>
        <taxon>Pseudomonadota</taxon>
        <taxon>Alphaproteobacteria</taxon>
        <taxon>Rhodobacterales</taxon>
        <taxon>Roseobacteraceae</taxon>
        <taxon>Oceaniovalibus</taxon>
    </lineage>
</organism>
<evidence type="ECO:0000313" key="1">
    <source>
        <dbReference type="EMBL" id="EKE45499.1"/>
    </source>
</evidence>
<dbReference type="InterPro" id="IPR010856">
    <property type="entry name" value="Gig2-like"/>
</dbReference>
<dbReference type="AlphaFoldDB" id="K2HS07"/>
<dbReference type="PANTHER" id="PTHR30613:SF1">
    <property type="entry name" value="DUF1479 DOMAIN PROTEIN (AFU_ORTHOLOGUE AFUA_5G09280)"/>
    <property type="match status" value="1"/>
</dbReference>
<dbReference type="STRING" id="1231392.OCGS_0589"/>
<sequence>MQFDPKPHIAAAKARLRDRQDVKASFASLRQAAEAEIDGIREEIARGGSGIPEIAYADIHSGSLTGDDIQAILRKGCVIVRGVFTRDQANAWNDEIGAYIDRNDYMTKAREKAGIDKYFSQLENAVPQIFGLYWSRPQVMARQAESLAETRRFLNRLWRIDGPAGTEFDPDLDLTYADRTRRRAPGDTTLGLSPHMDAGSYERWCDPAFQAVYAPVFEGHWQDYDPWRAAFRTQTREYASPAVSSMFRTFQGWTGLTEQGPGGGTLQLVPTVLSMPWMLLRALQDDIADDDLCGAAPGRALGADAEHHAELLEGLVTIPTVMPGDTVWWHTDTIHAVEDANASENWANVIYIGASPDCRKNRAYAARQQATFLDGRSPPDFAPEDYEVDFKGRATLDDLTPLGRRQMGF</sequence>
<dbReference type="PANTHER" id="PTHR30613">
    <property type="entry name" value="UNCHARACTERIZED PROTEIN YBIU-RELATED"/>
    <property type="match status" value="1"/>
</dbReference>
<evidence type="ECO:0000313" key="2">
    <source>
        <dbReference type="Proteomes" id="UP000006765"/>
    </source>
</evidence>
<dbReference type="RefSeq" id="WP_007425742.1">
    <property type="nucleotide sequence ID" value="NZ_AMGO01000007.1"/>
</dbReference>
<dbReference type="EMBL" id="AMGO01000007">
    <property type="protein sequence ID" value="EKE45499.1"/>
    <property type="molecule type" value="Genomic_DNA"/>
</dbReference>
<dbReference type="Proteomes" id="UP000006765">
    <property type="component" value="Unassembled WGS sequence"/>
</dbReference>
<protein>
    <submittedName>
        <fullName evidence="1">Uncharacterized protein</fullName>
    </submittedName>
</protein>